<name>A0A0A9B9K0_ARUDO</name>
<protein>
    <submittedName>
        <fullName evidence="2">Uncharacterized protein</fullName>
    </submittedName>
</protein>
<feature type="transmembrane region" description="Helical" evidence="1">
    <location>
        <begin position="32"/>
        <end position="54"/>
    </location>
</feature>
<proteinExistence type="predicted"/>
<reference evidence="2" key="2">
    <citation type="journal article" date="2015" name="Data Brief">
        <title>Shoot transcriptome of the giant reed, Arundo donax.</title>
        <authorList>
            <person name="Barrero R.A."/>
            <person name="Guerrero F.D."/>
            <person name="Moolhuijzen P."/>
            <person name="Goolsby J.A."/>
            <person name="Tidwell J."/>
            <person name="Bellgard S.E."/>
            <person name="Bellgard M.I."/>
        </authorList>
    </citation>
    <scope>NUCLEOTIDE SEQUENCE</scope>
    <source>
        <tissue evidence="2">Shoot tissue taken approximately 20 cm above the soil surface</tissue>
    </source>
</reference>
<keyword evidence="1" id="KW-0812">Transmembrane</keyword>
<dbReference type="EMBL" id="GBRH01237301">
    <property type="protein sequence ID" value="JAD60594.1"/>
    <property type="molecule type" value="Transcribed_RNA"/>
</dbReference>
<organism evidence="2">
    <name type="scientific">Arundo donax</name>
    <name type="common">Giant reed</name>
    <name type="synonym">Donax arundinaceus</name>
    <dbReference type="NCBI Taxonomy" id="35708"/>
    <lineage>
        <taxon>Eukaryota</taxon>
        <taxon>Viridiplantae</taxon>
        <taxon>Streptophyta</taxon>
        <taxon>Embryophyta</taxon>
        <taxon>Tracheophyta</taxon>
        <taxon>Spermatophyta</taxon>
        <taxon>Magnoliopsida</taxon>
        <taxon>Liliopsida</taxon>
        <taxon>Poales</taxon>
        <taxon>Poaceae</taxon>
        <taxon>PACMAD clade</taxon>
        <taxon>Arundinoideae</taxon>
        <taxon>Arundineae</taxon>
        <taxon>Arundo</taxon>
    </lineage>
</organism>
<dbReference type="AlphaFoldDB" id="A0A0A9B9K0"/>
<sequence length="67" mass="7649">MWCCFRFMAVPLCSCRRSVSFKRFLLRFPKEIAILGVFWAIFCSCGKGTFPLVYNKSGISKGILGIF</sequence>
<evidence type="ECO:0000256" key="1">
    <source>
        <dbReference type="SAM" id="Phobius"/>
    </source>
</evidence>
<keyword evidence="1" id="KW-0472">Membrane</keyword>
<reference evidence="2" key="1">
    <citation type="submission" date="2014-09" db="EMBL/GenBank/DDBJ databases">
        <authorList>
            <person name="Magalhaes I.L.F."/>
            <person name="Oliveira U."/>
            <person name="Santos F.R."/>
            <person name="Vidigal T.H.D.A."/>
            <person name="Brescovit A.D."/>
            <person name="Santos A.J."/>
        </authorList>
    </citation>
    <scope>NUCLEOTIDE SEQUENCE</scope>
    <source>
        <tissue evidence="2">Shoot tissue taken approximately 20 cm above the soil surface</tissue>
    </source>
</reference>
<accession>A0A0A9B9K0</accession>
<evidence type="ECO:0000313" key="2">
    <source>
        <dbReference type="EMBL" id="JAD60594.1"/>
    </source>
</evidence>
<keyword evidence="1" id="KW-1133">Transmembrane helix</keyword>